<reference evidence="2" key="1">
    <citation type="submission" date="2021-06" db="EMBL/GenBank/DDBJ databases">
        <title>Sequencing of actinobacteria type strains.</title>
        <authorList>
            <person name="Nguyen G.-S."/>
            <person name="Wentzel A."/>
        </authorList>
    </citation>
    <scope>NUCLEOTIDE SEQUENCE</scope>
    <source>
        <strain evidence="2">P38-E01</strain>
    </source>
</reference>
<keyword evidence="3" id="KW-1185">Reference proteome</keyword>
<dbReference type="EMBL" id="JAELVF020000001">
    <property type="protein sequence ID" value="MBU7597956.1"/>
    <property type="molecule type" value="Genomic_DNA"/>
</dbReference>
<evidence type="ECO:0000256" key="1">
    <source>
        <dbReference type="SAM" id="MobiDB-lite"/>
    </source>
</evidence>
<evidence type="ECO:0000313" key="2">
    <source>
        <dbReference type="EMBL" id="MBU7597956.1"/>
    </source>
</evidence>
<proteinExistence type="predicted"/>
<comment type="caution">
    <text evidence="2">The sequence shown here is derived from an EMBL/GenBank/DDBJ whole genome shotgun (WGS) entry which is preliminary data.</text>
</comment>
<sequence length="92" mass="10101">MTRSLEDSVTGPVVPDLTRPDTGTMVIATQYASGRDEQLRRADADASEYHRGEECQGCVSPLLLAGPESPYVGRRRRPPVDDGGRGRAQCRW</sequence>
<feature type="region of interest" description="Disordered" evidence="1">
    <location>
        <begin position="1"/>
        <end position="20"/>
    </location>
</feature>
<dbReference type="Proteomes" id="UP000694501">
    <property type="component" value="Unassembled WGS sequence"/>
</dbReference>
<evidence type="ECO:0000313" key="3">
    <source>
        <dbReference type="Proteomes" id="UP000694501"/>
    </source>
</evidence>
<feature type="region of interest" description="Disordered" evidence="1">
    <location>
        <begin position="68"/>
        <end position="92"/>
    </location>
</feature>
<name>A0A949JDK5_9ACTN</name>
<organism evidence="2 3">
    <name type="scientific">Streptomyces tardus</name>
    <dbReference type="NCBI Taxonomy" id="2780544"/>
    <lineage>
        <taxon>Bacteria</taxon>
        <taxon>Bacillati</taxon>
        <taxon>Actinomycetota</taxon>
        <taxon>Actinomycetes</taxon>
        <taxon>Kitasatosporales</taxon>
        <taxon>Streptomycetaceae</taxon>
        <taxon>Streptomyces</taxon>
    </lineage>
</organism>
<gene>
    <name evidence="2" type="ORF">JGS22_010090</name>
</gene>
<dbReference type="AlphaFoldDB" id="A0A949JDK5"/>
<protein>
    <submittedName>
        <fullName evidence="2">Uncharacterized protein</fullName>
    </submittedName>
</protein>
<accession>A0A949JDK5</accession>